<gene>
    <name evidence="1" type="ORF">WL1483_1859</name>
</gene>
<name>A0A0S2SHS8_9GAMM</name>
<organism evidence="1 2">
    <name type="scientific">Aeromonas schubertii</name>
    <dbReference type="NCBI Taxonomy" id="652"/>
    <lineage>
        <taxon>Bacteria</taxon>
        <taxon>Pseudomonadati</taxon>
        <taxon>Pseudomonadota</taxon>
        <taxon>Gammaproteobacteria</taxon>
        <taxon>Aeromonadales</taxon>
        <taxon>Aeromonadaceae</taxon>
        <taxon>Aeromonas</taxon>
    </lineage>
</organism>
<dbReference type="PATRIC" id="fig|652.5.peg.3180"/>
<sequence>MLPLVQQIFVMNGWGATRLALEREIDKGMSPDELILAAHVKALWAENDYYWIAYDRNGSSNLSQYAMSWPTALMLIRAFESLPQIEEIEQFIESLFEYWYDMSSLRRAFRSFNRFLWFRICNLPGCLPATLAFNFCSPHELPVEEYSDLGVSDLLVIEQTAKLRAYGVFQTKHPQEPSCYASDKPIPVDAYSMATQTSKEISIDV</sequence>
<evidence type="ECO:0000313" key="2">
    <source>
        <dbReference type="Proteomes" id="UP000058114"/>
    </source>
</evidence>
<dbReference type="EMBL" id="CP013067">
    <property type="protein sequence ID" value="ALP41278.1"/>
    <property type="molecule type" value="Genomic_DNA"/>
</dbReference>
<protein>
    <submittedName>
        <fullName evidence="1">Uncharacterized protein</fullName>
    </submittedName>
</protein>
<proteinExistence type="predicted"/>
<reference evidence="1 2" key="2">
    <citation type="journal article" date="2016" name="Genome Announc.">
        <title>Complete Genome Sequence of the Highly Virulent Aeromonas schubertii Strain WL1483, Isolated from Diseased Snakehead Fish (Channa argus) in China.</title>
        <authorList>
            <person name="Liu L."/>
            <person name="Li N."/>
            <person name="Zhang D."/>
            <person name="Fu X."/>
            <person name="Shi C."/>
            <person name="Lin Q."/>
            <person name="Hao G."/>
        </authorList>
    </citation>
    <scope>NUCLEOTIDE SEQUENCE [LARGE SCALE GENOMIC DNA]</scope>
    <source>
        <strain evidence="1 2">WL1483</strain>
    </source>
</reference>
<dbReference type="Proteomes" id="UP000058114">
    <property type="component" value="Chromosome"/>
</dbReference>
<accession>A0A0S2SHS8</accession>
<dbReference type="AlphaFoldDB" id="A0A0S2SHS8"/>
<dbReference type="KEGG" id="asr:WL1483_1859"/>
<reference evidence="2" key="1">
    <citation type="submission" date="2015-10" db="EMBL/GenBank/DDBJ databases">
        <title>Complete Genome Sequence of Aeromonas schubertii strain WL1483.</title>
        <authorList>
            <person name="Liu L."/>
        </authorList>
    </citation>
    <scope>NUCLEOTIDE SEQUENCE [LARGE SCALE GENOMIC DNA]</scope>
    <source>
        <strain evidence="2">WL1483</strain>
    </source>
</reference>
<evidence type="ECO:0000313" key="1">
    <source>
        <dbReference type="EMBL" id="ALP41278.1"/>
    </source>
</evidence>